<evidence type="ECO:0000256" key="13">
    <source>
        <dbReference type="ARBA" id="ARBA00023125"/>
    </source>
</evidence>
<dbReference type="PROSITE" id="PS00447">
    <property type="entry name" value="DNA_POLYMERASE_A"/>
    <property type="match status" value="1"/>
</dbReference>
<dbReference type="InterPro" id="IPR019760">
    <property type="entry name" value="DNA-dir_DNA_pol_A_CS"/>
</dbReference>
<dbReference type="GO" id="GO:0008409">
    <property type="term" value="F:5'-3' exonuclease activity"/>
    <property type="evidence" value="ECO:0007669"/>
    <property type="project" value="UniProtKB-UniRule"/>
</dbReference>
<keyword evidence="8" id="KW-0540">Nuclease</keyword>
<dbReference type="Proteomes" id="UP000004848">
    <property type="component" value="Unassembled WGS sequence"/>
</dbReference>
<dbReference type="FunFam" id="1.20.1060.10:FF:000001">
    <property type="entry name" value="DNA polymerase I"/>
    <property type="match status" value="1"/>
</dbReference>
<dbReference type="GO" id="GO:0008408">
    <property type="term" value="F:3'-5' exonuclease activity"/>
    <property type="evidence" value="ECO:0007669"/>
    <property type="project" value="UniProtKB-UniRule"/>
</dbReference>
<dbReference type="SUPFAM" id="SSF56672">
    <property type="entry name" value="DNA/RNA polymerases"/>
    <property type="match status" value="1"/>
</dbReference>
<dbReference type="PANTHER" id="PTHR10133">
    <property type="entry name" value="DNA POLYMERASE I"/>
    <property type="match status" value="1"/>
</dbReference>
<evidence type="ECO:0000256" key="14">
    <source>
        <dbReference type="ARBA" id="ARBA00023204"/>
    </source>
</evidence>
<evidence type="ECO:0000256" key="12">
    <source>
        <dbReference type="ARBA" id="ARBA00022932"/>
    </source>
</evidence>
<dbReference type="Gene3D" id="3.30.70.370">
    <property type="match status" value="1"/>
</dbReference>
<dbReference type="GO" id="GO:0003887">
    <property type="term" value="F:DNA-directed DNA polymerase activity"/>
    <property type="evidence" value="ECO:0007669"/>
    <property type="project" value="UniProtKB-UniRule"/>
</dbReference>
<dbReference type="RefSeq" id="WP_006936932.1">
    <property type="nucleotide sequence ID" value="NZ_AAUW01000014.1"/>
</dbReference>
<dbReference type="InterPro" id="IPR020046">
    <property type="entry name" value="5-3_exonucl_a-hlix_arch_N"/>
</dbReference>
<dbReference type="NCBIfam" id="NF004397">
    <property type="entry name" value="PRK05755.1"/>
    <property type="match status" value="1"/>
</dbReference>
<dbReference type="GeneID" id="68848002"/>
<dbReference type="InterPro" id="IPR020045">
    <property type="entry name" value="DNA_polI_H3TH"/>
</dbReference>
<keyword evidence="13 17" id="KW-0238">DNA-binding</keyword>
<evidence type="ECO:0000259" key="20">
    <source>
        <dbReference type="SMART" id="SM00475"/>
    </source>
</evidence>
<dbReference type="Gene3D" id="3.40.50.1010">
    <property type="entry name" value="5'-nuclease"/>
    <property type="match status" value="1"/>
</dbReference>
<dbReference type="Gene3D" id="1.20.1060.10">
    <property type="entry name" value="Taq DNA Polymerase, Chain T, domain 4"/>
    <property type="match status" value="1"/>
</dbReference>
<dbReference type="GO" id="GO:0003677">
    <property type="term" value="F:DNA binding"/>
    <property type="evidence" value="ECO:0007669"/>
    <property type="project" value="UniProtKB-UniRule"/>
</dbReference>
<keyword evidence="9 17" id="KW-0227">DNA damage</keyword>
<organism evidence="22 23">
    <name type="scientific">Roseibium aggregatum (strain ATCC 25650 / DSM 13394 / JCM 20685 / NBRC 16684 / NCIMB 2208 / IAM 12614 / B1)</name>
    <name type="common">Stappia aggregata</name>
    <dbReference type="NCBI Taxonomy" id="384765"/>
    <lineage>
        <taxon>Bacteria</taxon>
        <taxon>Pseudomonadati</taxon>
        <taxon>Pseudomonadota</taxon>
        <taxon>Alphaproteobacteria</taxon>
        <taxon>Hyphomicrobiales</taxon>
        <taxon>Stappiaceae</taxon>
        <taxon>Roseibium</taxon>
    </lineage>
</organism>
<dbReference type="InterPro" id="IPR036397">
    <property type="entry name" value="RNaseH_sf"/>
</dbReference>
<comment type="function">
    <text evidence="17">In addition to polymerase activity, this DNA polymerase exhibits 3'-5' and 5'-3' exonuclease activity.</text>
</comment>
<dbReference type="CDD" id="cd08637">
    <property type="entry name" value="DNA_pol_A_pol_I_C"/>
    <property type="match status" value="1"/>
</dbReference>
<dbReference type="FunFam" id="1.10.150.20:FF:000002">
    <property type="entry name" value="DNA polymerase I"/>
    <property type="match status" value="1"/>
</dbReference>
<evidence type="ECO:0000256" key="9">
    <source>
        <dbReference type="ARBA" id="ARBA00022763"/>
    </source>
</evidence>
<dbReference type="InterPro" id="IPR002298">
    <property type="entry name" value="DNA_polymerase_A"/>
</dbReference>
<protein>
    <recommendedName>
        <fullName evidence="4 16">DNA polymerase I</fullName>
        <ecNumber evidence="3 16">2.7.7.7</ecNumber>
    </recommendedName>
</protein>
<gene>
    <name evidence="17" type="primary">polA</name>
    <name evidence="22" type="ORF">SIAM614_27812</name>
</gene>
<keyword evidence="11 17" id="KW-0269">Exonuclease</keyword>
<dbReference type="SUPFAM" id="SSF47807">
    <property type="entry name" value="5' to 3' exonuclease, C-terminal subdomain"/>
    <property type="match status" value="1"/>
</dbReference>
<evidence type="ECO:0000259" key="21">
    <source>
        <dbReference type="SMART" id="SM00482"/>
    </source>
</evidence>
<feature type="domain" description="DNA-directed DNA polymerase family A palm" evidence="21">
    <location>
        <begin position="750"/>
        <end position="956"/>
    </location>
</feature>
<dbReference type="SMART" id="SM00474">
    <property type="entry name" value="35EXOc"/>
    <property type="match status" value="1"/>
</dbReference>
<dbReference type="InterPro" id="IPR043502">
    <property type="entry name" value="DNA/RNA_pol_sf"/>
</dbReference>
<feature type="region of interest" description="Disordered" evidence="18">
    <location>
        <begin position="329"/>
        <end position="361"/>
    </location>
</feature>
<dbReference type="eggNOG" id="COG0258">
    <property type="taxonomic scope" value="Bacteria"/>
</dbReference>
<dbReference type="FunFam" id="3.40.50.1010:FF:000001">
    <property type="entry name" value="DNA polymerase I"/>
    <property type="match status" value="1"/>
</dbReference>
<dbReference type="PANTHER" id="PTHR10133:SF27">
    <property type="entry name" value="DNA POLYMERASE NU"/>
    <property type="match status" value="1"/>
</dbReference>
<name>A0NXC1_ROSAI</name>
<dbReference type="GO" id="GO:0006261">
    <property type="term" value="P:DNA-templated DNA replication"/>
    <property type="evidence" value="ECO:0007669"/>
    <property type="project" value="UniProtKB-UniRule"/>
</dbReference>
<dbReference type="Pfam" id="PF00476">
    <property type="entry name" value="DNA_pol_A"/>
    <property type="match status" value="1"/>
</dbReference>
<dbReference type="Pfam" id="PF01612">
    <property type="entry name" value="DNA_pol_A_exo1"/>
    <property type="match status" value="1"/>
</dbReference>
<dbReference type="InterPro" id="IPR029060">
    <property type="entry name" value="PIN-like_dom_sf"/>
</dbReference>
<dbReference type="OrthoDB" id="9806424at2"/>
<evidence type="ECO:0000256" key="3">
    <source>
        <dbReference type="ARBA" id="ARBA00012417"/>
    </source>
</evidence>
<proteinExistence type="inferred from homology"/>
<feature type="domain" description="3'-5' exonuclease" evidence="19">
    <location>
        <begin position="386"/>
        <end position="581"/>
    </location>
</feature>
<comment type="similarity">
    <text evidence="1 17">Belongs to the DNA polymerase type-A family.</text>
</comment>
<dbReference type="PRINTS" id="PR00868">
    <property type="entry name" value="DNAPOLI"/>
</dbReference>
<dbReference type="SMART" id="SM00279">
    <property type="entry name" value="HhH2"/>
    <property type="match status" value="1"/>
</dbReference>
<evidence type="ECO:0000256" key="16">
    <source>
        <dbReference type="NCBIfam" id="TIGR00593"/>
    </source>
</evidence>
<keyword evidence="7 17" id="KW-0235">DNA replication</keyword>
<evidence type="ECO:0000256" key="2">
    <source>
        <dbReference type="ARBA" id="ARBA00011541"/>
    </source>
</evidence>
<dbReference type="InterPro" id="IPR008918">
    <property type="entry name" value="HhH2"/>
</dbReference>
<keyword evidence="6 17" id="KW-0548">Nucleotidyltransferase</keyword>
<evidence type="ECO:0000313" key="23">
    <source>
        <dbReference type="Proteomes" id="UP000004848"/>
    </source>
</evidence>
<reference evidence="22 23" key="1">
    <citation type="submission" date="2006-05" db="EMBL/GenBank/DDBJ databases">
        <authorList>
            <person name="King G."/>
            <person name="Ferriera S."/>
            <person name="Johnson J."/>
            <person name="Kravitz S."/>
            <person name="Beeson K."/>
            <person name="Sutton G."/>
            <person name="Rogers Y.-H."/>
            <person name="Friedman R."/>
            <person name="Frazier M."/>
            <person name="Venter J.C."/>
        </authorList>
    </citation>
    <scope>NUCLEOTIDE SEQUENCE [LARGE SCALE GENOMIC DNA]</scope>
    <source>
        <strain evidence="23">ATCC 25650 / DSM 13394 / JCM 20685 / NBRC 16684 / NCIMB 2208 / IAM 12614 / B1</strain>
    </source>
</reference>
<evidence type="ECO:0000256" key="10">
    <source>
        <dbReference type="ARBA" id="ARBA00022801"/>
    </source>
</evidence>
<comment type="subunit">
    <text evidence="2">Single-chain monomer with multiple functions.</text>
</comment>
<accession>A0NXC1</accession>
<evidence type="ECO:0000256" key="7">
    <source>
        <dbReference type="ARBA" id="ARBA00022705"/>
    </source>
</evidence>
<feature type="domain" description="5'-3' exonuclease" evidence="20">
    <location>
        <begin position="18"/>
        <end position="281"/>
    </location>
</feature>
<evidence type="ECO:0000256" key="4">
    <source>
        <dbReference type="ARBA" id="ARBA00020311"/>
    </source>
</evidence>
<evidence type="ECO:0000256" key="15">
    <source>
        <dbReference type="ARBA" id="ARBA00049244"/>
    </source>
</evidence>
<dbReference type="Gene3D" id="3.30.420.10">
    <property type="entry name" value="Ribonuclease H-like superfamily/Ribonuclease H"/>
    <property type="match status" value="1"/>
</dbReference>
<dbReference type="eggNOG" id="COG0749">
    <property type="taxonomic scope" value="Bacteria"/>
</dbReference>
<comment type="caution">
    <text evidence="22">The sequence shown here is derived from an EMBL/GenBank/DDBJ whole genome shotgun (WGS) entry which is preliminary data.</text>
</comment>
<dbReference type="NCBIfam" id="TIGR00593">
    <property type="entry name" value="pola"/>
    <property type="match status" value="1"/>
</dbReference>
<evidence type="ECO:0000256" key="6">
    <source>
        <dbReference type="ARBA" id="ARBA00022695"/>
    </source>
</evidence>
<dbReference type="CDD" id="cd09859">
    <property type="entry name" value="PIN_53EXO"/>
    <property type="match status" value="1"/>
</dbReference>
<dbReference type="SUPFAM" id="SSF88723">
    <property type="entry name" value="PIN domain-like"/>
    <property type="match status" value="1"/>
</dbReference>
<dbReference type="FunFam" id="3.30.420.10:FF:000026">
    <property type="entry name" value="DNA polymerase I"/>
    <property type="match status" value="1"/>
</dbReference>
<dbReference type="FunFam" id="1.10.150.20:FF:000003">
    <property type="entry name" value="DNA polymerase I"/>
    <property type="match status" value="1"/>
</dbReference>
<comment type="catalytic activity">
    <reaction evidence="15 17">
        <text>DNA(n) + a 2'-deoxyribonucleoside 5'-triphosphate = DNA(n+1) + diphosphate</text>
        <dbReference type="Rhea" id="RHEA:22508"/>
        <dbReference type="Rhea" id="RHEA-COMP:17339"/>
        <dbReference type="Rhea" id="RHEA-COMP:17340"/>
        <dbReference type="ChEBI" id="CHEBI:33019"/>
        <dbReference type="ChEBI" id="CHEBI:61560"/>
        <dbReference type="ChEBI" id="CHEBI:173112"/>
        <dbReference type="EC" id="2.7.7.7"/>
    </reaction>
</comment>
<keyword evidence="12 17" id="KW-0239">DNA-directed DNA polymerase</keyword>
<evidence type="ECO:0000313" key="22">
    <source>
        <dbReference type="EMBL" id="EAV42448.1"/>
    </source>
</evidence>
<evidence type="ECO:0000256" key="8">
    <source>
        <dbReference type="ARBA" id="ARBA00022722"/>
    </source>
</evidence>
<keyword evidence="14 17" id="KW-0234">DNA repair</keyword>
<dbReference type="CDD" id="cd09898">
    <property type="entry name" value="H3TH_53EXO"/>
    <property type="match status" value="1"/>
</dbReference>
<keyword evidence="5 17" id="KW-0808">Transferase</keyword>
<evidence type="ECO:0000256" key="18">
    <source>
        <dbReference type="SAM" id="MobiDB-lite"/>
    </source>
</evidence>
<dbReference type="EC" id="2.7.7.7" evidence="3 16"/>
<dbReference type="AlphaFoldDB" id="A0NXC1"/>
<dbReference type="InterPro" id="IPR012337">
    <property type="entry name" value="RNaseH-like_sf"/>
</dbReference>
<dbReference type="InterPro" id="IPR018320">
    <property type="entry name" value="DNA_polymerase_1"/>
</dbReference>
<evidence type="ECO:0000256" key="11">
    <source>
        <dbReference type="ARBA" id="ARBA00022839"/>
    </source>
</evidence>
<dbReference type="SMART" id="SM00482">
    <property type="entry name" value="POLAc"/>
    <property type="match status" value="1"/>
</dbReference>
<dbReference type="Gene3D" id="1.10.150.20">
    <property type="entry name" value="5' to 3' exonuclease, C-terminal subdomain"/>
    <property type="match status" value="2"/>
</dbReference>
<evidence type="ECO:0000259" key="19">
    <source>
        <dbReference type="SMART" id="SM00474"/>
    </source>
</evidence>
<dbReference type="InterPro" id="IPR002421">
    <property type="entry name" value="5-3_exonuclease"/>
</dbReference>
<sequence length="996" mass="108948">MIRAMSTQSTSPALTADDHLILVDGSTFIFRAYHALPPLTRKPDGLPVGAVSGFCNMLWKLLQEGLTPEEGDEPTHFAVIFDHSAQTFRNEIYPEYKAHRPDPPEDLVPQFGLIREATRAFSVHCIEQEGFEADDLIATYAREAAEQGARVTIVSGDKDLMQLIGPKVGMIDTMKNKTFGEAEVFEKFGVGPDKVIEVQSLAGDSVDNVPGVPGIGLKTAALLINEFGDLETLLAKADTIKQNKRRENLIEFADQARISRQLVTLKQDVPVEVPVGELSVTGIDGPKALGFLKAMGFTTLTRRVADVTGADMDAVDAADLKVPGWDVPDHKGRIMERPGGGDSVAAEAEKSPDDADPDTSGLLVPQTVADARAQSIRAIPVDSSAYETVTSLERLKEWCDAAFEKGYVSFDTETTSLDAMQAELVGVSLSTEPGKACYVPLGHVDGEGDLLGGGGLVEGQIPLKDALDVLKPMLEDRSVLKIAQNLKYDWLVMTRYGIDITPFDDTMLLSYTVDAGKGGNGMDELSERWLDHKPIPFKEICGSGKSMITFDKVAIDKATAYAAEDADVTLRLWLILKPRLASERMATVYETLERPMVPVLARMEKRGISVDRQMLSRLSGEFAQGMAGKESEIYELAGENFNIGSPKQLGDILFGKMGLPGGKKTKTGAWSTSAQVLEDLAAEGHELPSRIVSWRQLSKLKSTYTDALPGYINPETGRVHTSYALAATTTGRLSSSEPNLQNIPVRTEEGRKIRKAFIAEKGHKLISADYSQIELRVLAHMADIPQLKKAFDDGLDIHAMTASEMFGTPIEGMDPMVRRRAKAINFGIIYGISAFGLANQLGISRGEAGDYIKTYFERFPGIKDYMEAIKKQVHANGYVTTIFGRKAHYPEVNTKNPNMRAFYERAAINAPIQGSAADILRRAMVRMENRLEGSKLDAQMLLQVHDELIFEVPDAQVETTIPVIKDVMENACDPALKLSVPLQVDARAANNWDEAH</sequence>
<dbReference type="SMART" id="SM00475">
    <property type="entry name" value="53EXOc"/>
    <property type="match status" value="1"/>
</dbReference>
<dbReference type="InterPro" id="IPR001098">
    <property type="entry name" value="DNA-dir_DNA_pol_A_palm_dom"/>
</dbReference>
<keyword evidence="10 17" id="KW-0378">Hydrolase</keyword>
<evidence type="ECO:0000256" key="1">
    <source>
        <dbReference type="ARBA" id="ARBA00007705"/>
    </source>
</evidence>
<dbReference type="EMBL" id="AAUW01000014">
    <property type="protein sequence ID" value="EAV42448.1"/>
    <property type="molecule type" value="Genomic_DNA"/>
</dbReference>
<dbReference type="InterPro" id="IPR036279">
    <property type="entry name" value="5-3_exonuclease_C_sf"/>
</dbReference>
<dbReference type="SUPFAM" id="SSF53098">
    <property type="entry name" value="Ribonuclease H-like"/>
    <property type="match status" value="1"/>
</dbReference>
<dbReference type="CDD" id="cd06139">
    <property type="entry name" value="DNA_polA_I_Ecoli_like_exo"/>
    <property type="match status" value="1"/>
</dbReference>
<evidence type="ECO:0000256" key="5">
    <source>
        <dbReference type="ARBA" id="ARBA00022679"/>
    </source>
</evidence>
<dbReference type="Pfam" id="PF01367">
    <property type="entry name" value="5_3_exonuc"/>
    <property type="match status" value="1"/>
</dbReference>
<dbReference type="Pfam" id="PF02739">
    <property type="entry name" value="5_3_exonuc_N"/>
    <property type="match status" value="1"/>
</dbReference>
<dbReference type="InterPro" id="IPR002562">
    <property type="entry name" value="3'-5'_exonuclease_dom"/>
</dbReference>
<dbReference type="GO" id="GO:0006302">
    <property type="term" value="P:double-strand break repair"/>
    <property type="evidence" value="ECO:0007669"/>
    <property type="project" value="TreeGrafter"/>
</dbReference>
<evidence type="ECO:0000256" key="17">
    <source>
        <dbReference type="RuleBase" id="RU004460"/>
    </source>
</evidence>